<proteinExistence type="inferred from homology"/>
<dbReference type="SUPFAM" id="SSF53850">
    <property type="entry name" value="Periplasmic binding protein-like II"/>
    <property type="match status" value="1"/>
</dbReference>
<feature type="region of interest" description="Disordered" evidence="2">
    <location>
        <begin position="1"/>
        <end position="23"/>
    </location>
</feature>
<dbReference type="InterPro" id="IPR001638">
    <property type="entry name" value="Solute-binding_3/MltF_N"/>
</dbReference>
<organism evidence="4 5">
    <name type="scientific">Paenibacillus terreus</name>
    <dbReference type="NCBI Taxonomy" id="1387834"/>
    <lineage>
        <taxon>Bacteria</taxon>
        <taxon>Bacillati</taxon>
        <taxon>Bacillota</taxon>
        <taxon>Bacilli</taxon>
        <taxon>Bacillales</taxon>
        <taxon>Paenibacillaceae</taxon>
        <taxon>Paenibacillus</taxon>
    </lineage>
</organism>
<evidence type="ECO:0000259" key="3">
    <source>
        <dbReference type="SMART" id="SM00062"/>
    </source>
</evidence>
<dbReference type="Pfam" id="PF09084">
    <property type="entry name" value="NMT1"/>
    <property type="match status" value="1"/>
</dbReference>
<gene>
    <name evidence="4" type="ORF">ACE3NQ_17860</name>
</gene>
<evidence type="ECO:0000256" key="2">
    <source>
        <dbReference type="SAM" id="MobiDB-lite"/>
    </source>
</evidence>
<evidence type="ECO:0000313" key="4">
    <source>
        <dbReference type="EMBL" id="MFB5682786.1"/>
    </source>
</evidence>
<sequence length="399" mass="42292">MNPVLPKPSSKRINGGSVLSKKPFSRNHRTNIYRKGGIPVLQVKTLASLASISLIILLFAAGCGSNASSPGDSKAVTTASSAPLAGLDEASSSVDLSTVTLRVGQTGWSNLELGFKAAGLSDNPYKVQYSVFQGGNLQLEAMAASNIDLGSTSEIPPLFASQAANGGNFKIIASFESTTLNQELVIPKGSPLKTVADLKGKKVAYVNATTAHYFLAKMLEAAGLSWSDIEAVPLSTSDGLSALISGKVDALASYGNAIITAHQNGATELASAKDILSGNFLYEATPEAINDPAKHAAIVDYLTRLNKFYAWTRNNQQQWAEITAANTKQPVEQALNTLKLGEEQRPSKLSSDFEKAIASQQEVADTLAGLGLLKNDLDVSSIWSREFEEELQQITAESK</sequence>
<dbReference type="SMART" id="SM00062">
    <property type="entry name" value="PBPb"/>
    <property type="match status" value="1"/>
</dbReference>
<accession>A0ABV5BAR3</accession>
<evidence type="ECO:0000313" key="5">
    <source>
        <dbReference type="Proteomes" id="UP001580407"/>
    </source>
</evidence>
<dbReference type="PANTHER" id="PTHR30024">
    <property type="entry name" value="ALIPHATIC SULFONATES-BINDING PROTEIN-RELATED"/>
    <property type="match status" value="1"/>
</dbReference>
<keyword evidence="5" id="KW-1185">Reference proteome</keyword>
<dbReference type="RefSeq" id="WP_375533076.1">
    <property type="nucleotide sequence ID" value="NZ_JBHIRX010000004.1"/>
</dbReference>
<dbReference type="EMBL" id="JBHILM010000020">
    <property type="protein sequence ID" value="MFB5682786.1"/>
    <property type="molecule type" value="Genomic_DNA"/>
</dbReference>
<protein>
    <submittedName>
        <fullName evidence="4">ABC transporter substrate-binding protein</fullName>
    </submittedName>
</protein>
<dbReference type="CDD" id="cd13558">
    <property type="entry name" value="PBP2_SsuA_like_2"/>
    <property type="match status" value="1"/>
</dbReference>
<dbReference type="InterPro" id="IPR015168">
    <property type="entry name" value="SsuA/THI5"/>
</dbReference>
<dbReference type="PANTHER" id="PTHR30024:SF48">
    <property type="entry name" value="ABC TRANSPORTER SUBSTRATE-BINDING PROTEIN"/>
    <property type="match status" value="1"/>
</dbReference>
<name>A0ABV5BAR3_9BACL</name>
<dbReference type="Proteomes" id="UP001580407">
    <property type="component" value="Unassembled WGS sequence"/>
</dbReference>
<comment type="caution">
    <text evidence="4">The sequence shown here is derived from an EMBL/GenBank/DDBJ whole genome shotgun (WGS) entry which is preliminary data.</text>
</comment>
<comment type="similarity">
    <text evidence="1">Belongs to the bacterial solute-binding protein SsuA/TauA family.</text>
</comment>
<reference evidence="4 5" key="1">
    <citation type="submission" date="2024-09" db="EMBL/GenBank/DDBJ databases">
        <authorList>
            <person name="Ruan L."/>
        </authorList>
    </citation>
    <scope>NUCLEOTIDE SEQUENCE [LARGE SCALE GENOMIC DNA]</scope>
    <source>
        <strain evidence="4 5">D33</strain>
    </source>
</reference>
<feature type="domain" description="Solute-binding protein family 3/N-terminal" evidence="3">
    <location>
        <begin position="100"/>
        <end position="315"/>
    </location>
</feature>
<evidence type="ECO:0000256" key="1">
    <source>
        <dbReference type="ARBA" id="ARBA00010742"/>
    </source>
</evidence>
<dbReference type="Gene3D" id="3.40.190.10">
    <property type="entry name" value="Periplasmic binding protein-like II"/>
    <property type="match status" value="2"/>
</dbReference>